<proteinExistence type="predicted"/>
<gene>
    <name evidence="6" type="ORF">Leucomu_08940</name>
</gene>
<dbReference type="EMBL" id="CP035037">
    <property type="protein sequence ID" value="QAB18027.1"/>
    <property type="molecule type" value="Genomic_DNA"/>
</dbReference>
<dbReference type="Pfam" id="PF17764">
    <property type="entry name" value="PriA_3primeBD"/>
    <property type="match status" value="1"/>
</dbReference>
<evidence type="ECO:0000256" key="3">
    <source>
        <dbReference type="ARBA" id="ARBA00023125"/>
    </source>
</evidence>
<evidence type="ECO:0000256" key="1">
    <source>
        <dbReference type="ARBA" id="ARBA00022741"/>
    </source>
</evidence>
<dbReference type="PANTHER" id="PTHR30580">
    <property type="entry name" value="PRIMOSOMAL PROTEIN N"/>
    <property type="match status" value="1"/>
</dbReference>
<feature type="domain" description="Primosomal protein N' 3' DNA-binding" evidence="5">
    <location>
        <begin position="34"/>
        <end position="134"/>
    </location>
</feature>
<protein>
    <recommendedName>
        <fullName evidence="5">Primosomal protein N' 3' DNA-binding domain-containing protein</fullName>
    </recommendedName>
</protein>
<evidence type="ECO:0000313" key="6">
    <source>
        <dbReference type="EMBL" id="QAB18027.1"/>
    </source>
</evidence>
<feature type="region of interest" description="Disordered" evidence="4">
    <location>
        <begin position="199"/>
        <end position="222"/>
    </location>
</feature>
<evidence type="ECO:0000256" key="4">
    <source>
        <dbReference type="SAM" id="MobiDB-lite"/>
    </source>
</evidence>
<name>A0ABX5QG28_9MICO</name>
<keyword evidence="3" id="KW-0238">DNA-binding</keyword>
<keyword evidence="7" id="KW-1185">Reference proteome</keyword>
<feature type="compositionally biased region" description="Low complexity" evidence="4">
    <location>
        <begin position="176"/>
        <end position="186"/>
    </location>
</feature>
<evidence type="ECO:0000256" key="2">
    <source>
        <dbReference type="ARBA" id="ARBA00022840"/>
    </source>
</evidence>
<feature type="region of interest" description="Disordered" evidence="4">
    <location>
        <begin position="149"/>
        <end position="186"/>
    </location>
</feature>
<sequence>MATVGGGEAAAAPEVRGAAFQRAEAANGRPVARVLLDSALPQLDHLFDYAVPPELAEQLRVGQRVRVPFRSKDRRSFGYLIEFAERSDFGGELSAIADIVTPVPQLTPEVWRLARAVADRAGGSAGDILRLAIPTRQVRVEKKHLAAAAAASVEHGRDAGSDIENTAPDEPPAPPVASDADAAPSPETAVAAIPDAASMADDPAGAAGTEAVPAMGGQPQASPERRIAETLVAGARLALTSSHGPERLHTGEWVGGWAAQLARLAIAVHALGRSAILVAPDYRDLDQLRDALDALGHPDVVRVDSRQSNAERYAAFLRALDPEPRIVLGNRSAVYAPAHRLGAIIMWDDGDPVLAEPLTPYVHARDAALVRAGQSGAGLFFAAHARSSEVQRLVDIGYVRAQQNPPRRARIVHADASMTPDAFAGRVPEFAARTIREGLRSGPVLVQVATPGYAPVAVCGECGDLARCNACGGPVGFRVVGRASCRWCGEHAEGWRCPTCDGRRLEECGMGSARTVEQFERQFEGARVILSDGEHARESVDARPALVVATRGAEPLAAGGYRAVVLLDAERLLSLETLRAGEDCLRWWENAAALTAPDGICLMASGGGPVVRAFVTGRTEEWLRGELRDRHALRYPPAVRVASVSGGPEEVERALQQLAGLPGVDHLGPTPIPPGGAAKTPPGLVRAIVRFDYGQGAEVASRLRGALVADAAGSSSRTRGRAPGRARPEALRLRFDDRGVFDG</sequence>
<keyword evidence="1" id="KW-0547">Nucleotide-binding</keyword>
<evidence type="ECO:0000313" key="7">
    <source>
        <dbReference type="Proteomes" id="UP000285768"/>
    </source>
</evidence>
<dbReference type="SUPFAM" id="SSF52540">
    <property type="entry name" value="P-loop containing nucleoside triphosphate hydrolases"/>
    <property type="match status" value="1"/>
</dbReference>
<dbReference type="Gene3D" id="3.40.1440.60">
    <property type="entry name" value="PriA, 3(prime) DNA-binding domain"/>
    <property type="match status" value="1"/>
</dbReference>
<accession>A0ABX5QG28</accession>
<reference evidence="6 7" key="1">
    <citation type="submission" date="2019-01" db="EMBL/GenBank/DDBJ databases">
        <title>Leucobacter muris sp. nov. isolated from the nose of a laboratory mouse.</title>
        <authorList>
            <person name="Benga L."/>
            <person name="Sproeer C."/>
            <person name="Schumann P."/>
            <person name="Verbarg S."/>
            <person name="Bunk B."/>
            <person name="Engelhardt E."/>
            <person name="Benten P.M."/>
            <person name="Sager M."/>
        </authorList>
    </citation>
    <scope>NUCLEOTIDE SEQUENCE [LARGE SCALE GENOMIC DNA]</scope>
    <source>
        <strain evidence="6 7">DSM 101948</strain>
    </source>
</reference>
<organism evidence="6 7">
    <name type="scientific">Leucobacter muris</name>
    <dbReference type="NCBI Taxonomy" id="1935379"/>
    <lineage>
        <taxon>Bacteria</taxon>
        <taxon>Bacillati</taxon>
        <taxon>Actinomycetota</taxon>
        <taxon>Actinomycetes</taxon>
        <taxon>Micrococcales</taxon>
        <taxon>Microbacteriaceae</taxon>
        <taxon>Leucobacter</taxon>
    </lineage>
</organism>
<dbReference type="InterPro" id="IPR027417">
    <property type="entry name" value="P-loop_NTPase"/>
</dbReference>
<dbReference type="Proteomes" id="UP000285768">
    <property type="component" value="Chromosome"/>
</dbReference>
<dbReference type="PANTHER" id="PTHR30580:SF0">
    <property type="entry name" value="PRIMOSOMAL PROTEIN N"/>
    <property type="match status" value="1"/>
</dbReference>
<keyword evidence="2" id="KW-0067">ATP-binding</keyword>
<dbReference type="InterPro" id="IPR042115">
    <property type="entry name" value="PriA_3primeBD_sf"/>
</dbReference>
<dbReference type="InterPro" id="IPR041222">
    <property type="entry name" value="PriA_3primeBD"/>
</dbReference>
<dbReference type="Gene3D" id="3.40.50.300">
    <property type="entry name" value="P-loop containing nucleotide triphosphate hydrolases"/>
    <property type="match status" value="1"/>
</dbReference>
<dbReference type="RefSeq" id="WP_128386995.1">
    <property type="nucleotide sequence ID" value="NZ_CP035037.1"/>
</dbReference>
<evidence type="ECO:0000259" key="5">
    <source>
        <dbReference type="Pfam" id="PF17764"/>
    </source>
</evidence>